<dbReference type="RefSeq" id="WP_149199561.1">
    <property type="nucleotide sequence ID" value="NZ_BSOV01000002.1"/>
</dbReference>
<sequence>MKRLALTIALLLASCAADRSARPDVDGGASGNSAPILRIEADPDANNRHPVAVDVVRVADGALARRLGSLDAAGWFRDRAALNGEAAGRIAIASWEMVPGQSVILRSLPPFVATPSATIVFARYGTPGVHRQSLDGASALDIRLGHDGFTVAPLPKDTAP</sequence>
<keyword evidence="1" id="KW-0614">Plasmid</keyword>
<name>A0A6N1ARB9_9PROT</name>
<protein>
    <recommendedName>
        <fullName evidence="3">Type VI secretion system protein</fullName>
    </recommendedName>
</protein>
<gene>
    <name evidence="1" type="ORF">HUE56_25680</name>
</gene>
<dbReference type="KEGG" id="aoz:HUE56_25680"/>
<evidence type="ECO:0000313" key="1">
    <source>
        <dbReference type="EMBL" id="QKS53903.1"/>
    </source>
</evidence>
<organism evidence="1 2">
    <name type="scientific">Azospirillum oryzae</name>
    <dbReference type="NCBI Taxonomy" id="286727"/>
    <lineage>
        <taxon>Bacteria</taxon>
        <taxon>Pseudomonadati</taxon>
        <taxon>Pseudomonadota</taxon>
        <taxon>Alphaproteobacteria</taxon>
        <taxon>Rhodospirillales</taxon>
        <taxon>Azospirillaceae</taxon>
        <taxon>Azospirillum</taxon>
    </lineage>
</organism>
<accession>A0A6N1ARB9</accession>
<dbReference type="PROSITE" id="PS51257">
    <property type="entry name" value="PROKAR_LIPOPROTEIN"/>
    <property type="match status" value="1"/>
</dbReference>
<evidence type="ECO:0000313" key="2">
    <source>
        <dbReference type="Proteomes" id="UP000509702"/>
    </source>
</evidence>
<proteinExistence type="predicted"/>
<dbReference type="EMBL" id="CP054621">
    <property type="protein sequence ID" value="QKS53903.1"/>
    <property type="molecule type" value="Genomic_DNA"/>
</dbReference>
<dbReference type="AlphaFoldDB" id="A0A6N1ARB9"/>
<dbReference type="Proteomes" id="UP000509702">
    <property type="component" value="Plasmid unnamed6"/>
</dbReference>
<reference evidence="1 2" key="1">
    <citation type="submission" date="2020-06" db="EMBL/GenBank/DDBJ databases">
        <title>Complete genome of Azosprillum oryzae KACC14407.</title>
        <authorList>
            <person name="Kim M."/>
            <person name="Park Y.-J."/>
            <person name="Shin J.-H."/>
        </authorList>
    </citation>
    <scope>NUCLEOTIDE SEQUENCE [LARGE SCALE GENOMIC DNA]</scope>
    <source>
        <strain evidence="1 2">KACC 14407</strain>
        <plasmid evidence="1 2">unnamed6</plasmid>
    </source>
</reference>
<geneLocation type="plasmid" evidence="1 2">
    <name>unnamed6</name>
</geneLocation>
<keyword evidence="2" id="KW-1185">Reference proteome</keyword>
<evidence type="ECO:0008006" key="3">
    <source>
        <dbReference type="Google" id="ProtNLM"/>
    </source>
</evidence>
<dbReference type="OrthoDB" id="8588447at2"/>